<organism evidence="2 3">
    <name type="scientific">Hevea brasiliensis</name>
    <name type="common">Para rubber tree</name>
    <name type="synonym">Siphonia brasiliensis</name>
    <dbReference type="NCBI Taxonomy" id="3981"/>
    <lineage>
        <taxon>Eukaryota</taxon>
        <taxon>Viridiplantae</taxon>
        <taxon>Streptophyta</taxon>
        <taxon>Embryophyta</taxon>
        <taxon>Tracheophyta</taxon>
        <taxon>Spermatophyta</taxon>
        <taxon>Magnoliopsida</taxon>
        <taxon>eudicotyledons</taxon>
        <taxon>Gunneridae</taxon>
        <taxon>Pentapetalae</taxon>
        <taxon>rosids</taxon>
        <taxon>fabids</taxon>
        <taxon>Malpighiales</taxon>
        <taxon>Euphorbiaceae</taxon>
        <taxon>Crotonoideae</taxon>
        <taxon>Micrandreae</taxon>
        <taxon>Hevea</taxon>
    </lineage>
</organism>
<dbReference type="PANTHER" id="PTHR33133:SF21">
    <property type="entry name" value="TRANSMEMBRANE PROTEIN"/>
    <property type="match status" value="1"/>
</dbReference>
<protein>
    <recommendedName>
        <fullName evidence="4">Transmembrane protein</fullName>
    </recommendedName>
</protein>
<keyword evidence="1" id="KW-0812">Transmembrane</keyword>
<feature type="transmembrane region" description="Helical" evidence="1">
    <location>
        <begin position="202"/>
        <end position="228"/>
    </location>
</feature>
<reference evidence="2" key="1">
    <citation type="journal article" date="2023" name="Plant Biotechnol. J.">
        <title>Chromosome-level wild Hevea brasiliensis genome provides new tools for genomic-assisted breeding and valuable loci to elevate rubber yield.</title>
        <authorList>
            <person name="Cheng H."/>
            <person name="Song X."/>
            <person name="Hu Y."/>
            <person name="Wu T."/>
            <person name="Yang Q."/>
            <person name="An Z."/>
            <person name="Feng S."/>
            <person name="Deng Z."/>
            <person name="Wu W."/>
            <person name="Zeng X."/>
            <person name="Tu M."/>
            <person name="Wang X."/>
            <person name="Huang H."/>
        </authorList>
    </citation>
    <scope>NUCLEOTIDE SEQUENCE</scope>
    <source>
        <strain evidence="2">MT/VB/25A 57/8</strain>
    </source>
</reference>
<keyword evidence="1" id="KW-0472">Membrane</keyword>
<feature type="transmembrane region" description="Helical" evidence="1">
    <location>
        <begin position="164"/>
        <end position="182"/>
    </location>
</feature>
<keyword evidence="3" id="KW-1185">Reference proteome</keyword>
<evidence type="ECO:0008006" key="4">
    <source>
        <dbReference type="Google" id="ProtNLM"/>
    </source>
</evidence>
<dbReference type="EMBL" id="JARPOI010000005">
    <property type="protein sequence ID" value="KAJ9179908.1"/>
    <property type="molecule type" value="Genomic_DNA"/>
</dbReference>
<comment type="caution">
    <text evidence="2">The sequence shown here is derived from an EMBL/GenBank/DDBJ whole genome shotgun (WGS) entry which is preliminary data.</text>
</comment>
<dbReference type="PANTHER" id="PTHR33133">
    <property type="entry name" value="OS08G0107100 PROTEIN-RELATED"/>
    <property type="match status" value="1"/>
</dbReference>
<feature type="transmembrane region" description="Helical" evidence="1">
    <location>
        <begin position="294"/>
        <end position="316"/>
    </location>
</feature>
<sequence>MATSKETWSVRHSPSERKMSERVSAISISLDPKPSPYSFCLKTLSQSFKIFPRNKRIFSFIFALLALPLSFLNFLLSLSSYPIKSQIFHLELLASRAPTRFEARQVWKESREVALSLLHIKLLYLLPIYFLSLIAAITVVVSTESTYNRRPTNLKIIFAAIRSTWTRPLVTSICIYAILLLYTSIPYSLAAMIGSYSPGLRFVIWLIGLGVELYLIAVLGLGLVVSILEARFGLDAIRIGSRLMEGRRICGWVLSGLLTVMTGGIGRRMEGLIMDIEDSADESKWTVAKGWERAGLVGLYGLVIIWGFAVTTVFYCECRKRQNGRVVDEHDHESVDS</sequence>
<proteinExistence type="predicted"/>
<feature type="transmembrane region" description="Helical" evidence="1">
    <location>
        <begin position="122"/>
        <end position="143"/>
    </location>
</feature>
<accession>A0ABQ9MKJ3</accession>
<name>A0ABQ9MKJ3_HEVBR</name>
<evidence type="ECO:0000313" key="3">
    <source>
        <dbReference type="Proteomes" id="UP001174677"/>
    </source>
</evidence>
<gene>
    <name evidence="2" type="ORF">P3X46_008220</name>
</gene>
<keyword evidence="1" id="KW-1133">Transmembrane helix</keyword>
<dbReference type="Proteomes" id="UP001174677">
    <property type="component" value="Chromosome 5"/>
</dbReference>
<evidence type="ECO:0000256" key="1">
    <source>
        <dbReference type="SAM" id="Phobius"/>
    </source>
</evidence>
<feature type="transmembrane region" description="Helical" evidence="1">
    <location>
        <begin position="57"/>
        <end position="76"/>
    </location>
</feature>
<feature type="transmembrane region" description="Helical" evidence="1">
    <location>
        <begin position="249"/>
        <end position="266"/>
    </location>
</feature>
<evidence type="ECO:0000313" key="2">
    <source>
        <dbReference type="EMBL" id="KAJ9179908.1"/>
    </source>
</evidence>